<dbReference type="PROSITE" id="PS50176">
    <property type="entry name" value="ARM_REPEAT"/>
    <property type="match status" value="1"/>
</dbReference>
<dbReference type="InterPro" id="IPR011989">
    <property type="entry name" value="ARM-like"/>
</dbReference>
<dbReference type="SUPFAM" id="SSF48371">
    <property type="entry name" value="ARM repeat"/>
    <property type="match status" value="1"/>
</dbReference>
<sequence length="532" mass="58254">MDDLNKTLDRALTLTRKCRHKKTNVLRHVLTITTAADFRKVSGLLDSSLADIKWALSIFSQDSDNGTIELSLPNIAANDPILAMVWPYIAAVHMGRAEGAKELASLTRGNDRNKKIIADEKGIPPLLKLLKESKNLDAQMAAARALCNLADDLDCARLISKALGVQIVAKALSEAPMSVQVELVELVSRMSETDVEAQEEFGKENVTRPLVALLGMDVNIEEFKDTNSRNTANSIHSLVLINKEMEKTYVGGKGSGTSFDGSGHLDHNKKEKERDSESPEVRSRLKASCATALWKLARGSLSNSTKITETKALLVLAKIIEKERGDLQFNSLLAVMELASVAENNSDLKRAAFKPTSPAAKAIFDQLLRVINEGTGVILVVPAIKAIGCLAKMFPAKETRIITPLVTQLSHRNPEVSAEAAEALSKFICEDNFNRVENSKVIIESNGVPMLMSLFRNKDRGNLHLPELVLLCNLAINVGNSKILEKARALSVLEGMARQAAAHNPDLRDLFAKAIHQLMLYQPAAHQIHRHP</sequence>
<dbReference type="InterPro" id="IPR056694">
    <property type="entry name" value="DUF7792"/>
</dbReference>
<evidence type="ECO:0000313" key="6">
    <source>
        <dbReference type="Proteomes" id="UP000250235"/>
    </source>
</evidence>
<dbReference type="OrthoDB" id="1683831at2759"/>
<evidence type="ECO:0000256" key="1">
    <source>
        <dbReference type="ARBA" id="ARBA00022737"/>
    </source>
</evidence>
<feature type="repeat" description="ARM" evidence="2">
    <location>
        <begin position="121"/>
        <end position="164"/>
    </location>
</feature>
<dbReference type="EMBL" id="KQ994471">
    <property type="protein sequence ID" value="KZV48213.1"/>
    <property type="molecule type" value="Genomic_DNA"/>
</dbReference>
<dbReference type="Pfam" id="PF00514">
    <property type="entry name" value="Arm"/>
    <property type="match status" value="1"/>
</dbReference>
<evidence type="ECO:0000313" key="5">
    <source>
        <dbReference type="EMBL" id="KZV48213.1"/>
    </source>
</evidence>
<name>A0A2Z7CN69_9LAMI</name>
<keyword evidence="6" id="KW-1185">Reference proteome</keyword>
<dbReference type="InterPro" id="IPR000225">
    <property type="entry name" value="Armadillo"/>
</dbReference>
<proteinExistence type="predicted"/>
<feature type="region of interest" description="Disordered" evidence="3">
    <location>
        <begin position="252"/>
        <end position="283"/>
    </location>
</feature>
<evidence type="ECO:0000259" key="4">
    <source>
        <dbReference type="Pfam" id="PF25055"/>
    </source>
</evidence>
<dbReference type="PANTHER" id="PTHR46168">
    <property type="entry name" value="ARMADILLO REPEAT ONLY 4"/>
    <property type="match status" value="1"/>
</dbReference>
<feature type="domain" description="DUF7792" evidence="4">
    <location>
        <begin position="1"/>
        <end position="59"/>
    </location>
</feature>
<evidence type="ECO:0000256" key="3">
    <source>
        <dbReference type="SAM" id="MobiDB-lite"/>
    </source>
</evidence>
<keyword evidence="1" id="KW-0677">Repeat</keyword>
<dbReference type="InterPro" id="IPR016024">
    <property type="entry name" value="ARM-type_fold"/>
</dbReference>
<reference evidence="5 6" key="1">
    <citation type="journal article" date="2015" name="Proc. Natl. Acad. Sci. U.S.A.">
        <title>The resurrection genome of Boea hygrometrica: A blueprint for survival of dehydration.</title>
        <authorList>
            <person name="Xiao L."/>
            <person name="Yang G."/>
            <person name="Zhang L."/>
            <person name="Yang X."/>
            <person name="Zhao S."/>
            <person name="Ji Z."/>
            <person name="Zhou Q."/>
            <person name="Hu M."/>
            <person name="Wang Y."/>
            <person name="Chen M."/>
            <person name="Xu Y."/>
            <person name="Jin H."/>
            <person name="Xiao X."/>
            <person name="Hu G."/>
            <person name="Bao F."/>
            <person name="Hu Y."/>
            <person name="Wan P."/>
            <person name="Li L."/>
            <person name="Deng X."/>
            <person name="Kuang T."/>
            <person name="Xiang C."/>
            <person name="Zhu J.K."/>
            <person name="Oliver M.J."/>
            <person name="He Y."/>
        </authorList>
    </citation>
    <scope>NUCLEOTIDE SEQUENCE [LARGE SCALE GENOMIC DNA]</scope>
    <source>
        <strain evidence="6">cv. XS01</strain>
    </source>
</reference>
<dbReference type="Proteomes" id="UP000250235">
    <property type="component" value="Unassembled WGS sequence"/>
</dbReference>
<feature type="compositionally biased region" description="Basic and acidic residues" evidence="3">
    <location>
        <begin position="263"/>
        <end position="283"/>
    </location>
</feature>
<dbReference type="AlphaFoldDB" id="A0A2Z7CN69"/>
<accession>A0A2Z7CN69</accession>
<dbReference type="PANTHER" id="PTHR46168:SF15">
    <property type="entry name" value="ARMADILLO REPEAT-CONTAINING DOMAIN-CONTAINING PROTEIN"/>
    <property type="match status" value="1"/>
</dbReference>
<protein>
    <recommendedName>
        <fullName evidence="4">DUF7792 domain-containing protein</fullName>
    </recommendedName>
</protein>
<organism evidence="5 6">
    <name type="scientific">Dorcoceras hygrometricum</name>
    <dbReference type="NCBI Taxonomy" id="472368"/>
    <lineage>
        <taxon>Eukaryota</taxon>
        <taxon>Viridiplantae</taxon>
        <taxon>Streptophyta</taxon>
        <taxon>Embryophyta</taxon>
        <taxon>Tracheophyta</taxon>
        <taxon>Spermatophyta</taxon>
        <taxon>Magnoliopsida</taxon>
        <taxon>eudicotyledons</taxon>
        <taxon>Gunneridae</taxon>
        <taxon>Pentapetalae</taxon>
        <taxon>asterids</taxon>
        <taxon>lamiids</taxon>
        <taxon>Lamiales</taxon>
        <taxon>Gesneriaceae</taxon>
        <taxon>Didymocarpoideae</taxon>
        <taxon>Trichosporeae</taxon>
        <taxon>Loxocarpinae</taxon>
        <taxon>Dorcoceras</taxon>
    </lineage>
</organism>
<dbReference type="Gene3D" id="1.25.10.10">
    <property type="entry name" value="Leucine-rich Repeat Variant"/>
    <property type="match status" value="2"/>
</dbReference>
<dbReference type="SMART" id="SM00185">
    <property type="entry name" value="ARM"/>
    <property type="match status" value="2"/>
</dbReference>
<gene>
    <name evidence="5" type="ORF">F511_10799</name>
</gene>
<evidence type="ECO:0000256" key="2">
    <source>
        <dbReference type="PROSITE-ProRule" id="PRU00259"/>
    </source>
</evidence>
<dbReference type="Pfam" id="PF25055">
    <property type="entry name" value="DUF7792"/>
    <property type="match status" value="1"/>
</dbReference>